<evidence type="ECO:0000259" key="1">
    <source>
        <dbReference type="PROSITE" id="PS51819"/>
    </source>
</evidence>
<organism evidence="2 3">
    <name type="scientific">Klebsiella oxytoca</name>
    <dbReference type="NCBI Taxonomy" id="571"/>
    <lineage>
        <taxon>Bacteria</taxon>
        <taxon>Pseudomonadati</taxon>
        <taxon>Pseudomonadota</taxon>
        <taxon>Gammaproteobacteria</taxon>
        <taxon>Enterobacterales</taxon>
        <taxon>Enterobacteriaceae</taxon>
        <taxon>Klebsiella/Raoultella group</taxon>
        <taxon>Klebsiella</taxon>
    </lineage>
</organism>
<dbReference type="InterPro" id="IPR029068">
    <property type="entry name" value="Glyas_Bleomycin-R_OHBP_Dase"/>
</dbReference>
<dbReference type="InterPro" id="IPR004360">
    <property type="entry name" value="Glyas_Fos-R_dOase_dom"/>
</dbReference>
<reference evidence="2 3" key="1">
    <citation type="submission" date="2018-05" db="EMBL/GenBank/DDBJ databases">
        <title>Freshwater and sediment microbial communities from various areas in North America, analyzing microbe dynamics in response to fracking.</title>
        <authorList>
            <person name="Lamendella R."/>
        </authorList>
    </citation>
    <scope>NUCLEOTIDE SEQUENCE [LARGE SCALE GENOMIC DNA]</scope>
    <source>
        <strain evidence="2 3">67</strain>
    </source>
</reference>
<dbReference type="SUPFAM" id="SSF54593">
    <property type="entry name" value="Glyoxalase/Bleomycin resistance protein/Dihydroxybiphenyl dioxygenase"/>
    <property type="match status" value="1"/>
</dbReference>
<evidence type="ECO:0000313" key="2">
    <source>
        <dbReference type="EMBL" id="PXW43936.1"/>
    </source>
</evidence>
<dbReference type="PANTHER" id="PTHR35006:SF2">
    <property type="entry name" value="GLYOXALASE FAMILY PROTEIN (AFU_ORTHOLOGUE AFUA_5G14830)"/>
    <property type="match status" value="1"/>
</dbReference>
<gene>
    <name evidence="2" type="ORF">DET57_11050</name>
</gene>
<keyword evidence="2" id="KW-0560">Oxidoreductase</keyword>
<proteinExistence type="predicted"/>
<protein>
    <submittedName>
        <fullName evidence="2">Catechol 2,3-dioxygenase-like lactoylglutathione lyase family enzyme</fullName>
    </submittedName>
</protein>
<dbReference type="GO" id="GO:0051213">
    <property type="term" value="F:dioxygenase activity"/>
    <property type="evidence" value="ECO:0007669"/>
    <property type="project" value="UniProtKB-KW"/>
</dbReference>
<dbReference type="CDD" id="cd07262">
    <property type="entry name" value="VOC_like"/>
    <property type="match status" value="1"/>
</dbReference>
<keyword evidence="2" id="KW-0456">Lyase</keyword>
<dbReference type="PANTHER" id="PTHR35006">
    <property type="entry name" value="GLYOXALASE FAMILY PROTEIN (AFU_ORTHOLOGUE AFUA_5G14830)"/>
    <property type="match status" value="1"/>
</dbReference>
<dbReference type="RefSeq" id="WP_110274649.1">
    <property type="nucleotide sequence ID" value="NZ_QJJG01000010.1"/>
</dbReference>
<dbReference type="GO" id="GO:0016829">
    <property type="term" value="F:lyase activity"/>
    <property type="evidence" value="ECO:0007669"/>
    <property type="project" value="UniProtKB-KW"/>
</dbReference>
<feature type="domain" description="VOC" evidence="1">
    <location>
        <begin position="1"/>
        <end position="126"/>
    </location>
</feature>
<dbReference type="AlphaFoldDB" id="A0A318FKG8"/>
<name>A0A318FKG8_KLEOX</name>
<dbReference type="PROSITE" id="PS51819">
    <property type="entry name" value="VOC"/>
    <property type="match status" value="1"/>
</dbReference>
<dbReference type="Proteomes" id="UP000247485">
    <property type="component" value="Unassembled WGS sequence"/>
</dbReference>
<accession>A0A318FKG8</accession>
<keyword evidence="2" id="KW-0223">Dioxygenase</keyword>
<dbReference type="EMBL" id="QJJG01000010">
    <property type="protein sequence ID" value="PXW43936.1"/>
    <property type="molecule type" value="Genomic_DNA"/>
</dbReference>
<sequence>MFDHTGITVTHFERSKVFYTSALSALGLGISKAPPGERVGFGNLQKTGLELAAETFWITVGIPYVPRTHIAFRARSEEEVVAFYHAALKAGGRDNGLPGLRPQYGGGYYSAYVLDPDGYNIEAVYRY</sequence>
<dbReference type="Pfam" id="PF00903">
    <property type="entry name" value="Glyoxalase"/>
    <property type="match status" value="1"/>
</dbReference>
<dbReference type="Gene3D" id="3.10.180.10">
    <property type="entry name" value="2,3-Dihydroxybiphenyl 1,2-Dioxygenase, domain 1"/>
    <property type="match status" value="1"/>
</dbReference>
<dbReference type="InterPro" id="IPR037523">
    <property type="entry name" value="VOC_core"/>
</dbReference>
<comment type="caution">
    <text evidence="2">The sequence shown here is derived from an EMBL/GenBank/DDBJ whole genome shotgun (WGS) entry which is preliminary data.</text>
</comment>
<evidence type="ECO:0000313" key="3">
    <source>
        <dbReference type="Proteomes" id="UP000247485"/>
    </source>
</evidence>